<accession>A0A8S1FF48</accession>
<dbReference type="OrthoDB" id="5813491at2759"/>
<keyword evidence="3" id="KW-1185">Reference proteome</keyword>
<reference evidence="2 3" key="1">
    <citation type="submission" date="2020-04" db="EMBL/GenBank/DDBJ databases">
        <authorList>
            <person name="Laetsch R D."/>
            <person name="Stevens L."/>
            <person name="Kumar S."/>
            <person name="Blaxter L. M."/>
        </authorList>
    </citation>
    <scope>NUCLEOTIDE SEQUENCE [LARGE SCALE GENOMIC DNA]</scope>
</reference>
<proteinExistence type="predicted"/>
<feature type="transmembrane region" description="Helical" evidence="1">
    <location>
        <begin position="67"/>
        <end position="92"/>
    </location>
</feature>
<gene>
    <name evidence="2" type="ORF">CBOVIS_LOCUS11708</name>
</gene>
<dbReference type="EMBL" id="CADEPM010000010">
    <property type="protein sequence ID" value="CAB3410148.1"/>
    <property type="molecule type" value="Genomic_DNA"/>
</dbReference>
<sequence>MKNYEFSLEELQDILDNFVKKIESNWLSYNFYWVKSMCYGRMVNQAFMLFDDISVPYVNVNSVIISAFFRAILPIISTFVVGCGASAIHSIIQIPLDRIFKVHTYPPMSIQRNKACKMRDFVAFCCSLVYFLFSFFTGCYVLGKWQNSSFIQGMKLACKLIASITPDVPAVTQTLTVLTFAASALHIYTGICYVLFTAMRLFNSVTIARFDIPQMDNIADAHITDKTVLSKHYDRYLKAIHNVQ</sequence>
<evidence type="ECO:0000313" key="3">
    <source>
        <dbReference type="Proteomes" id="UP000494206"/>
    </source>
</evidence>
<keyword evidence="1" id="KW-1133">Transmembrane helix</keyword>
<feature type="transmembrane region" description="Helical" evidence="1">
    <location>
        <begin position="121"/>
        <end position="143"/>
    </location>
</feature>
<protein>
    <submittedName>
        <fullName evidence="2">Uncharacterized protein</fullName>
    </submittedName>
</protein>
<name>A0A8S1FF48_9PELO</name>
<dbReference type="Proteomes" id="UP000494206">
    <property type="component" value="Unassembled WGS sequence"/>
</dbReference>
<evidence type="ECO:0000256" key="1">
    <source>
        <dbReference type="SAM" id="Phobius"/>
    </source>
</evidence>
<organism evidence="2 3">
    <name type="scientific">Caenorhabditis bovis</name>
    <dbReference type="NCBI Taxonomy" id="2654633"/>
    <lineage>
        <taxon>Eukaryota</taxon>
        <taxon>Metazoa</taxon>
        <taxon>Ecdysozoa</taxon>
        <taxon>Nematoda</taxon>
        <taxon>Chromadorea</taxon>
        <taxon>Rhabditida</taxon>
        <taxon>Rhabditina</taxon>
        <taxon>Rhabditomorpha</taxon>
        <taxon>Rhabditoidea</taxon>
        <taxon>Rhabditidae</taxon>
        <taxon>Peloderinae</taxon>
        <taxon>Caenorhabditis</taxon>
    </lineage>
</organism>
<dbReference type="AlphaFoldDB" id="A0A8S1FF48"/>
<evidence type="ECO:0000313" key="2">
    <source>
        <dbReference type="EMBL" id="CAB3410148.1"/>
    </source>
</evidence>
<keyword evidence="1" id="KW-0812">Transmembrane</keyword>
<comment type="caution">
    <text evidence="2">The sequence shown here is derived from an EMBL/GenBank/DDBJ whole genome shotgun (WGS) entry which is preliminary data.</text>
</comment>
<keyword evidence="1" id="KW-0472">Membrane</keyword>
<feature type="transmembrane region" description="Helical" evidence="1">
    <location>
        <begin position="175"/>
        <end position="196"/>
    </location>
</feature>